<reference evidence="2" key="1">
    <citation type="submission" date="2014-11" db="EMBL/GenBank/DDBJ databases">
        <authorList>
            <person name="Amaro Gonzalez C."/>
        </authorList>
    </citation>
    <scope>NUCLEOTIDE SEQUENCE</scope>
</reference>
<name>A0A0E9PN93_ANGAN</name>
<feature type="region of interest" description="Disordered" evidence="1">
    <location>
        <begin position="1"/>
        <end position="28"/>
    </location>
</feature>
<reference evidence="2" key="2">
    <citation type="journal article" date="2015" name="Fish Shellfish Immunol.">
        <title>Early steps in the European eel (Anguilla anguilla)-Vibrio vulnificus interaction in the gills: Role of the RtxA13 toxin.</title>
        <authorList>
            <person name="Callol A."/>
            <person name="Pajuelo D."/>
            <person name="Ebbesson L."/>
            <person name="Teles M."/>
            <person name="MacKenzie S."/>
            <person name="Amaro C."/>
        </authorList>
    </citation>
    <scope>NUCLEOTIDE SEQUENCE</scope>
</reference>
<protein>
    <submittedName>
        <fullName evidence="2">Uncharacterized protein</fullName>
    </submittedName>
</protein>
<accession>A0A0E9PN93</accession>
<feature type="compositionally biased region" description="Polar residues" evidence="1">
    <location>
        <begin position="1"/>
        <end position="14"/>
    </location>
</feature>
<sequence>MGHQVQNQIQNEDIQATRHSDKSTHPIHTIESGWSKQMYCLFYLNLQ</sequence>
<evidence type="ECO:0000256" key="1">
    <source>
        <dbReference type="SAM" id="MobiDB-lite"/>
    </source>
</evidence>
<evidence type="ECO:0000313" key="2">
    <source>
        <dbReference type="EMBL" id="JAH05560.1"/>
    </source>
</evidence>
<feature type="compositionally biased region" description="Basic and acidic residues" evidence="1">
    <location>
        <begin position="15"/>
        <end position="24"/>
    </location>
</feature>
<proteinExistence type="predicted"/>
<dbReference type="AlphaFoldDB" id="A0A0E9PN93"/>
<dbReference type="EMBL" id="GBXM01103017">
    <property type="protein sequence ID" value="JAH05560.1"/>
    <property type="molecule type" value="Transcribed_RNA"/>
</dbReference>
<organism evidence="2">
    <name type="scientific">Anguilla anguilla</name>
    <name type="common">European freshwater eel</name>
    <name type="synonym">Muraena anguilla</name>
    <dbReference type="NCBI Taxonomy" id="7936"/>
    <lineage>
        <taxon>Eukaryota</taxon>
        <taxon>Metazoa</taxon>
        <taxon>Chordata</taxon>
        <taxon>Craniata</taxon>
        <taxon>Vertebrata</taxon>
        <taxon>Euteleostomi</taxon>
        <taxon>Actinopterygii</taxon>
        <taxon>Neopterygii</taxon>
        <taxon>Teleostei</taxon>
        <taxon>Anguilliformes</taxon>
        <taxon>Anguillidae</taxon>
        <taxon>Anguilla</taxon>
    </lineage>
</organism>